<dbReference type="KEGG" id="nall:PP769_03890"/>
<dbReference type="PIRSF" id="PIRSF008505">
    <property type="entry name" value="UCP008505"/>
    <property type="match status" value="1"/>
</dbReference>
<dbReference type="AlphaFoldDB" id="A0AA96JT20"/>
<evidence type="ECO:0000313" key="2">
    <source>
        <dbReference type="Proteomes" id="UP001302719"/>
    </source>
</evidence>
<dbReference type="CDD" id="cd18711">
    <property type="entry name" value="PIN_VapC-like_DUF411"/>
    <property type="match status" value="1"/>
</dbReference>
<dbReference type="EMBL" id="CP116967">
    <property type="protein sequence ID" value="WNM58918.1"/>
    <property type="molecule type" value="Genomic_DNA"/>
</dbReference>
<reference evidence="1 2" key="1">
    <citation type="submission" date="2023-01" db="EMBL/GenBank/DDBJ databases">
        <title>Cultivation and genomic characterization of new, ubiquitous marine nitrite-oxidizing bacteria from the Nitrospirales.</title>
        <authorList>
            <person name="Mueller A.J."/>
            <person name="Daebeler A."/>
            <person name="Herbold C.W."/>
            <person name="Kirkegaard R.H."/>
            <person name="Daims H."/>
        </authorList>
    </citation>
    <scope>NUCLEOTIDE SEQUENCE [LARGE SCALE GENOMIC DNA]</scope>
    <source>
        <strain evidence="1 2">VA</strain>
    </source>
</reference>
<evidence type="ECO:0000313" key="1">
    <source>
        <dbReference type="EMBL" id="WNM58918.1"/>
    </source>
</evidence>
<accession>A0AA96JT20</accession>
<dbReference type="SUPFAM" id="SSF88723">
    <property type="entry name" value="PIN domain-like"/>
    <property type="match status" value="1"/>
</dbReference>
<keyword evidence="2" id="KW-1185">Reference proteome</keyword>
<dbReference type="Proteomes" id="UP001302719">
    <property type="component" value="Chromosome"/>
</dbReference>
<gene>
    <name evidence="1" type="ORF">PP769_03890</name>
</gene>
<dbReference type="InterPro" id="IPR016541">
    <property type="entry name" value="UCP008505"/>
</dbReference>
<proteinExistence type="predicted"/>
<organism evidence="1 2">
    <name type="scientific">Candidatus Nitrospira allomarina</name>
    <dbReference type="NCBI Taxonomy" id="3020900"/>
    <lineage>
        <taxon>Bacteria</taxon>
        <taxon>Pseudomonadati</taxon>
        <taxon>Nitrospirota</taxon>
        <taxon>Nitrospiria</taxon>
        <taxon>Nitrospirales</taxon>
        <taxon>Nitrospiraceae</taxon>
        <taxon>Nitrospira</taxon>
    </lineage>
</organism>
<protein>
    <submittedName>
        <fullName evidence="1">DUF4411 family protein</fullName>
    </submittedName>
</protein>
<sequence>MSYVFDTNVFITLFSNFYRERFPSLWALFDEMISENRITSTREALREIEDRNVGLYKWAQNNQEIYITPNAKEGAFVTAIYKVAHFRQNIERQKILKGGKNADPFIIARAAVAGYPVVTTENHKPDAVKVPNICENFKIPCLSLEQFMEAENWRF</sequence>
<name>A0AA96JT20_9BACT</name>
<dbReference type="InterPro" id="IPR029060">
    <property type="entry name" value="PIN-like_dom_sf"/>
</dbReference>
<dbReference type="Pfam" id="PF14367">
    <property type="entry name" value="DUF4411"/>
    <property type="match status" value="1"/>
</dbReference>
<dbReference type="RefSeq" id="WP_312645417.1">
    <property type="nucleotide sequence ID" value="NZ_CP116967.1"/>
</dbReference>